<comment type="similarity">
    <text evidence="2">Belongs to the ATP-dependent AMP-binding enzyme family.</text>
</comment>
<feature type="domain" description="AMP-binding enzyme C-terminal" evidence="6">
    <location>
        <begin position="208"/>
        <end position="284"/>
    </location>
</feature>
<feature type="non-terminal residue" evidence="7">
    <location>
        <position position="310"/>
    </location>
</feature>
<evidence type="ECO:0000256" key="1">
    <source>
        <dbReference type="ARBA" id="ARBA00004275"/>
    </source>
</evidence>
<sequence length="310" mass="34681">MLQTVIRGDAEVVCSKFDPYEVWHIIDKYKVNVMSTPPHLANEFIDCRLNDVDTSSLILFLVGGSAPTEKLMTALQEAFPGTKILNGYGQTETGSCVTLFDASNPEEVEMQIRKPMSCGKVRNGFQWKVVDPVTEEVLGPNQKGELRVKCDLMMNGYYKMDSSSAYDSEGYLKTGDVLYYDNEGCFFVVDRIKEMFKYKGYHILPAILEEVLMTHPAVKEAAVVGIPHGIEGDHPMGVVVLREGYGHVSSMEIEKYVEKRVPEMQRLRAGVKIAKELCRTATSKLRRADIKKYGARGEDLKESSLKGSGE</sequence>
<organism evidence="7 8">
    <name type="scientific">Aromia moschata</name>
    <dbReference type="NCBI Taxonomy" id="1265417"/>
    <lineage>
        <taxon>Eukaryota</taxon>
        <taxon>Metazoa</taxon>
        <taxon>Ecdysozoa</taxon>
        <taxon>Arthropoda</taxon>
        <taxon>Hexapoda</taxon>
        <taxon>Insecta</taxon>
        <taxon>Pterygota</taxon>
        <taxon>Neoptera</taxon>
        <taxon>Endopterygota</taxon>
        <taxon>Coleoptera</taxon>
        <taxon>Polyphaga</taxon>
        <taxon>Cucujiformia</taxon>
        <taxon>Chrysomeloidea</taxon>
        <taxon>Cerambycidae</taxon>
        <taxon>Cerambycinae</taxon>
        <taxon>Callichromatini</taxon>
        <taxon>Aromia</taxon>
    </lineage>
</organism>
<dbReference type="Proteomes" id="UP001162162">
    <property type="component" value="Unassembled WGS sequence"/>
</dbReference>
<dbReference type="EMBL" id="JAPWTK010000158">
    <property type="protein sequence ID" value="KAJ8947579.1"/>
    <property type="molecule type" value="Genomic_DNA"/>
</dbReference>
<dbReference type="InterPro" id="IPR025110">
    <property type="entry name" value="AMP-bd_C"/>
</dbReference>
<dbReference type="Gene3D" id="3.30.300.30">
    <property type="match status" value="1"/>
</dbReference>
<accession>A0AAV8Y7U5</accession>
<evidence type="ECO:0000256" key="2">
    <source>
        <dbReference type="ARBA" id="ARBA00006432"/>
    </source>
</evidence>
<comment type="subcellular location">
    <subcellularLocation>
        <location evidence="1">Peroxisome</location>
    </subcellularLocation>
</comment>
<name>A0AAV8Y7U5_9CUCU</name>
<evidence type="ECO:0000259" key="6">
    <source>
        <dbReference type="Pfam" id="PF13193"/>
    </source>
</evidence>
<evidence type="ECO:0000256" key="3">
    <source>
        <dbReference type="ARBA" id="ARBA00022598"/>
    </source>
</evidence>
<gene>
    <name evidence="7" type="ORF">NQ318_010091</name>
</gene>
<protein>
    <submittedName>
        <fullName evidence="7">Uncharacterized protein</fullName>
    </submittedName>
</protein>
<dbReference type="PANTHER" id="PTHR24096:SF149">
    <property type="entry name" value="AMP-BINDING DOMAIN-CONTAINING PROTEIN-RELATED"/>
    <property type="match status" value="1"/>
</dbReference>
<dbReference type="InterPro" id="IPR045851">
    <property type="entry name" value="AMP-bd_C_sf"/>
</dbReference>
<dbReference type="InterPro" id="IPR042099">
    <property type="entry name" value="ANL_N_sf"/>
</dbReference>
<reference evidence="7" key="1">
    <citation type="journal article" date="2023" name="Insect Mol. Biol.">
        <title>Genome sequencing provides insights into the evolution of gene families encoding plant cell wall-degrading enzymes in longhorned beetles.</title>
        <authorList>
            <person name="Shin N.R."/>
            <person name="Okamura Y."/>
            <person name="Kirsch R."/>
            <person name="Pauchet Y."/>
        </authorList>
    </citation>
    <scope>NUCLEOTIDE SEQUENCE</scope>
    <source>
        <strain evidence="7">AMC_N1</strain>
    </source>
</reference>
<dbReference type="GO" id="GO:0016405">
    <property type="term" value="F:CoA-ligase activity"/>
    <property type="evidence" value="ECO:0007669"/>
    <property type="project" value="TreeGrafter"/>
</dbReference>
<feature type="domain" description="AMP-dependent synthetase/ligase" evidence="5">
    <location>
        <begin position="4"/>
        <end position="158"/>
    </location>
</feature>
<evidence type="ECO:0000313" key="7">
    <source>
        <dbReference type="EMBL" id="KAJ8947579.1"/>
    </source>
</evidence>
<keyword evidence="3" id="KW-0436">Ligase</keyword>
<keyword evidence="8" id="KW-1185">Reference proteome</keyword>
<dbReference type="AlphaFoldDB" id="A0AAV8Y7U5"/>
<proteinExistence type="inferred from homology"/>
<comment type="caution">
    <text evidence="7">The sequence shown here is derived from an EMBL/GenBank/DDBJ whole genome shotgun (WGS) entry which is preliminary data.</text>
</comment>
<dbReference type="GO" id="GO:0005777">
    <property type="term" value="C:peroxisome"/>
    <property type="evidence" value="ECO:0007669"/>
    <property type="project" value="UniProtKB-SubCell"/>
</dbReference>
<dbReference type="Pfam" id="PF13193">
    <property type="entry name" value="AMP-binding_C"/>
    <property type="match status" value="1"/>
</dbReference>
<evidence type="ECO:0000313" key="8">
    <source>
        <dbReference type="Proteomes" id="UP001162162"/>
    </source>
</evidence>
<dbReference type="PANTHER" id="PTHR24096">
    <property type="entry name" value="LONG-CHAIN-FATTY-ACID--COA LIGASE"/>
    <property type="match status" value="1"/>
</dbReference>
<keyword evidence="4" id="KW-0576">Peroxisome</keyword>
<dbReference type="Pfam" id="PF00501">
    <property type="entry name" value="AMP-binding"/>
    <property type="match status" value="1"/>
</dbReference>
<dbReference type="Gene3D" id="3.40.50.12780">
    <property type="entry name" value="N-terminal domain of ligase-like"/>
    <property type="match status" value="1"/>
</dbReference>
<evidence type="ECO:0000259" key="5">
    <source>
        <dbReference type="Pfam" id="PF00501"/>
    </source>
</evidence>
<dbReference type="InterPro" id="IPR000873">
    <property type="entry name" value="AMP-dep_synth/lig_dom"/>
</dbReference>
<evidence type="ECO:0000256" key="4">
    <source>
        <dbReference type="ARBA" id="ARBA00023140"/>
    </source>
</evidence>
<dbReference type="SUPFAM" id="SSF56801">
    <property type="entry name" value="Acetyl-CoA synthetase-like"/>
    <property type="match status" value="1"/>
</dbReference>